<dbReference type="CDD" id="cd20352">
    <property type="entry name" value="Rcat_RBR_RNF144"/>
    <property type="match status" value="1"/>
</dbReference>
<keyword evidence="5" id="KW-0677">Repeat</keyword>
<dbReference type="EC" id="2.3.2.31" evidence="2"/>
<dbReference type="Proteomes" id="UP000285301">
    <property type="component" value="Unassembled WGS sequence"/>
</dbReference>
<dbReference type="Gene3D" id="3.30.40.10">
    <property type="entry name" value="Zinc/RING finger domain, C3HC4 (zinc finger)"/>
    <property type="match status" value="1"/>
</dbReference>
<organism evidence="14 15">
    <name type="scientific">Dinothrombium tinctorium</name>
    <dbReference type="NCBI Taxonomy" id="1965070"/>
    <lineage>
        <taxon>Eukaryota</taxon>
        <taxon>Metazoa</taxon>
        <taxon>Ecdysozoa</taxon>
        <taxon>Arthropoda</taxon>
        <taxon>Chelicerata</taxon>
        <taxon>Arachnida</taxon>
        <taxon>Acari</taxon>
        <taxon>Acariformes</taxon>
        <taxon>Trombidiformes</taxon>
        <taxon>Prostigmata</taxon>
        <taxon>Anystina</taxon>
        <taxon>Parasitengona</taxon>
        <taxon>Trombidioidea</taxon>
        <taxon>Trombidiidae</taxon>
        <taxon>Dinothrombium</taxon>
    </lineage>
</organism>
<evidence type="ECO:0000259" key="12">
    <source>
        <dbReference type="PROSITE" id="PS50089"/>
    </source>
</evidence>
<keyword evidence="15" id="KW-1185">Reference proteome</keyword>
<dbReference type="GO" id="GO:0061630">
    <property type="term" value="F:ubiquitin protein ligase activity"/>
    <property type="evidence" value="ECO:0007669"/>
    <property type="project" value="UniProtKB-EC"/>
</dbReference>
<dbReference type="InterPro" id="IPR002867">
    <property type="entry name" value="IBR_dom"/>
</dbReference>
<keyword evidence="11" id="KW-0472">Membrane</keyword>
<comment type="catalytic activity">
    <reaction evidence="1">
        <text>[E2 ubiquitin-conjugating enzyme]-S-ubiquitinyl-L-cysteine + [acceptor protein]-L-lysine = [E2 ubiquitin-conjugating enzyme]-L-cysteine + [acceptor protein]-N(6)-ubiquitinyl-L-lysine.</text>
        <dbReference type="EC" id="2.3.2.31"/>
    </reaction>
</comment>
<evidence type="ECO:0000256" key="4">
    <source>
        <dbReference type="ARBA" id="ARBA00022723"/>
    </source>
</evidence>
<dbReference type="InterPro" id="IPR031127">
    <property type="entry name" value="E3_UB_ligase_RBR"/>
</dbReference>
<dbReference type="STRING" id="1965070.A0A443QFD7"/>
<evidence type="ECO:0000256" key="10">
    <source>
        <dbReference type="SAM" id="MobiDB-lite"/>
    </source>
</evidence>
<dbReference type="PROSITE" id="PS51873">
    <property type="entry name" value="TRIAD"/>
    <property type="match status" value="1"/>
</dbReference>
<evidence type="ECO:0000313" key="14">
    <source>
        <dbReference type="EMBL" id="RWS01722.1"/>
    </source>
</evidence>
<keyword evidence="11" id="KW-0812">Transmembrane</keyword>
<feature type="region of interest" description="Disordered" evidence="10">
    <location>
        <begin position="18"/>
        <end position="58"/>
    </location>
</feature>
<dbReference type="OrthoDB" id="10009520at2759"/>
<feature type="domain" description="RING-type" evidence="13">
    <location>
        <begin position="191"/>
        <end position="442"/>
    </location>
</feature>
<accession>A0A443QFD7</accession>
<evidence type="ECO:0000313" key="15">
    <source>
        <dbReference type="Proteomes" id="UP000285301"/>
    </source>
</evidence>
<dbReference type="SMART" id="SM00184">
    <property type="entry name" value="RING"/>
    <property type="match status" value="2"/>
</dbReference>
<evidence type="ECO:0000256" key="3">
    <source>
        <dbReference type="ARBA" id="ARBA00022679"/>
    </source>
</evidence>
<feature type="region of interest" description="Disordered" evidence="10">
    <location>
        <begin position="505"/>
        <end position="531"/>
    </location>
</feature>
<evidence type="ECO:0000256" key="7">
    <source>
        <dbReference type="ARBA" id="ARBA00022786"/>
    </source>
</evidence>
<evidence type="ECO:0000256" key="5">
    <source>
        <dbReference type="ARBA" id="ARBA00022737"/>
    </source>
</evidence>
<keyword evidence="6 9" id="KW-0863">Zinc-finger</keyword>
<dbReference type="PROSITE" id="PS00518">
    <property type="entry name" value="ZF_RING_1"/>
    <property type="match status" value="1"/>
</dbReference>
<dbReference type="GO" id="GO:0016567">
    <property type="term" value="P:protein ubiquitination"/>
    <property type="evidence" value="ECO:0007669"/>
    <property type="project" value="InterPro"/>
</dbReference>
<evidence type="ECO:0000256" key="6">
    <source>
        <dbReference type="ARBA" id="ARBA00022771"/>
    </source>
</evidence>
<name>A0A443QFD7_9ACAR</name>
<keyword evidence="7" id="KW-0833">Ubl conjugation pathway</keyword>
<feature type="compositionally biased region" description="Polar residues" evidence="10">
    <location>
        <begin position="18"/>
        <end position="51"/>
    </location>
</feature>
<keyword evidence="11" id="KW-1133">Transmembrane helix</keyword>
<dbReference type="GO" id="GO:0008270">
    <property type="term" value="F:zinc ion binding"/>
    <property type="evidence" value="ECO:0007669"/>
    <property type="project" value="UniProtKB-KW"/>
</dbReference>
<reference evidence="14 15" key="1">
    <citation type="journal article" date="2018" name="Gigascience">
        <title>Genomes of trombidid mites reveal novel predicted allergens and laterally-transferred genes associated with secondary metabolism.</title>
        <authorList>
            <person name="Dong X."/>
            <person name="Chaisiri K."/>
            <person name="Xia D."/>
            <person name="Armstrong S.D."/>
            <person name="Fang Y."/>
            <person name="Donnelly M.J."/>
            <person name="Kadowaki T."/>
            <person name="McGarry J.W."/>
            <person name="Darby A.C."/>
            <person name="Makepeace B.L."/>
        </authorList>
    </citation>
    <scope>NUCLEOTIDE SEQUENCE [LARGE SCALE GENOMIC DNA]</scope>
    <source>
        <strain evidence="14">UoL-WK</strain>
    </source>
</reference>
<evidence type="ECO:0000259" key="13">
    <source>
        <dbReference type="PROSITE" id="PS51873"/>
    </source>
</evidence>
<keyword evidence="3" id="KW-0808">Transferase</keyword>
<dbReference type="InterPro" id="IPR001841">
    <property type="entry name" value="Znf_RING"/>
</dbReference>
<dbReference type="SUPFAM" id="SSF57850">
    <property type="entry name" value="RING/U-box"/>
    <property type="match status" value="3"/>
</dbReference>
<dbReference type="SMART" id="SM00647">
    <property type="entry name" value="IBR"/>
    <property type="match status" value="2"/>
</dbReference>
<dbReference type="AlphaFoldDB" id="A0A443QFD7"/>
<keyword evidence="4" id="KW-0479">Metal-binding</keyword>
<keyword evidence="8" id="KW-0862">Zinc</keyword>
<evidence type="ECO:0000256" key="11">
    <source>
        <dbReference type="SAM" id="Phobius"/>
    </source>
</evidence>
<proteinExistence type="predicted"/>
<dbReference type="InterPro" id="IPR017907">
    <property type="entry name" value="Znf_RING_CS"/>
</dbReference>
<evidence type="ECO:0000256" key="2">
    <source>
        <dbReference type="ARBA" id="ARBA00012251"/>
    </source>
</evidence>
<evidence type="ECO:0000256" key="8">
    <source>
        <dbReference type="ARBA" id="ARBA00022833"/>
    </source>
</evidence>
<dbReference type="Gene3D" id="1.20.120.1750">
    <property type="match status" value="1"/>
</dbReference>
<sequence>MTPGAAVAAAAFFSQKSSELMASTTNQSSPLQSSPNHLQANQQTNTDTNGGDSKKRSSPSFSAAMDFLSFKWFFKRKTSNKKQTSAAGNNETNETQQAAAIATTISNPPTTDTQFDSCCGQSETCAHVNLRPSYSFDDVDKFLKKPYITKLKMKTSDPYESNSTVRLKGKASLTRMSTTSIIERRVHLRENTNLCPLCLTVVVKCETHSIYSCGCVFCKQCLSQYLTVNIKENNGVKFLNCPDANCPALQRNSKSKNGFKSNLISRTEIEMLVEKPVFELYRKFKLDWEVDSDPNRTWCPTPNCDYICVITKPTITSLNSSSSLCSSTSTATKSKDKAYPFYCERCDQTFCSRCRKLWHPFYPCQLESEDSDLMLMLQRSANTLQCEIKRCPRCSVWIERDNGCAQMMCRKCKHVFCWFCLQSLEDDFLLRHYDKGPCKNKLGHSRASVIWHRTQVIGIFAGFGILLLLASPLFLVAAPCILCCNCCCSSTCKYLEDVDAETEKDGQMSVSNSSIDDDPFFSGKRHTDKRL</sequence>
<feature type="transmembrane region" description="Helical" evidence="11">
    <location>
        <begin position="456"/>
        <end position="478"/>
    </location>
</feature>
<dbReference type="Pfam" id="PF22191">
    <property type="entry name" value="IBR_1"/>
    <property type="match status" value="1"/>
</dbReference>
<dbReference type="PROSITE" id="PS50089">
    <property type="entry name" value="ZF_RING_2"/>
    <property type="match status" value="1"/>
</dbReference>
<feature type="domain" description="RING-type" evidence="12">
    <location>
        <begin position="195"/>
        <end position="242"/>
    </location>
</feature>
<dbReference type="PANTHER" id="PTHR11685">
    <property type="entry name" value="RBR FAMILY RING FINGER AND IBR DOMAIN-CONTAINING"/>
    <property type="match status" value="1"/>
</dbReference>
<evidence type="ECO:0000256" key="1">
    <source>
        <dbReference type="ARBA" id="ARBA00001798"/>
    </source>
</evidence>
<dbReference type="InterPro" id="IPR013083">
    <property type="entry name" value="Znf_RING/FYVE/PHD"/>
</dbReference>
<comment type="caution">
    <text evidence="14">The sequence shown here is derived from an EMBL/GenBank/DDBJ whole genome shotgun (WGS) entry which is preliminary data.</text>
</comment>
<dbReference type="InterPro" id="IPR044066">
    <property type="entry name" value="TRIAD_supradom"/>
</dbReference>
<protein>
    <recommendedName>
        <fullName evidence="2">RBR-type E3 ubiquitin transferase</fullName>
        <ecNumber evidence="2">2.3.2.31</ecNumber>
    </recommendedName>
</protein>
<dbReference type="Pfam" id="PF01485">
    <property type="entry name" value="IBR"/>
    <property type="match status" value="1"/>
</dbReference>
<gene>
    <name evidence="14" type="ORF">B4U79_03855</name>
</gene>
<dbReference type="FunFam" id="1.20.120.1750:FF:000010">
    <property type="entry name" value="RBR-type E3 ubiquitin transferase"/>
    <property type="match status" value="1"/>
</dbReference>
<evidence type="ECO:0000256" key="9">
    <source>
        <dbReference type="PROSITE-ProRule" id="PRU00175"/>
    </source>
</evidence>
<dbReference type="EMBL" id="NCKU01008725">
    <property type="protein sequence ID" value="RWS01722.1"/>
    <property type="molecule type" value="Genomic_DNA"/>
</dbReference>